<dbReference type="PANTHER" id="PTHR30461">
    <property type="entry name" value="DNA-INVERTASE FROM LAMBDOID PROPHAGE"/>
    <property type="match status" value="1"/>
</dbReference>
<organism evidence="4 5">
    <name type="scientific">Heliorestis convoluta</name>
    <dbReference type="NCBI Taxonomy" id="356322"/>
    <lineage>
        <taxon>Bacteria</taxon>
        <taxon>Bacillati</taxon>
        <taxon>Bacillota</taxon>
        <taxon>Clostridia</taxon>
        <taxon>Eubacteriales</taxon>
        <taxon>Heliobacteriaceae</taxon>
        <taxon>Heliorestis</taxon>
    </lineage>
</organism>
<dbReference type="OrthoDB" id="9769353at2"/>
<dbReference type="Gene3D" id="3.40.50.1390">
    <property type="entry name" value="Resolvase, N-terminal catalytic domain"/>
    <property type="match status" value="1"/>
</dbReference>
<reference evidence="5" key="1">
    <citation type="submission" date="2019-11" db="EMBL/GenBank/DDBJ databases">
        <title>Genome sequence of Heliorestis convoluta strain HH, an alkaliphilic and minimalistic phototrophic bacterium from a soda lake in Egypt.</title>
        <authorList>
            <person name="Dewey E.D."/>
            <person name="Stokes L.M."/>
            <person name="Burchell B.M."/>
            <person name="Shaffer K.N."/>
            <person name="Huntington A.M."/>
            <person name="Baker J.M."/>
            <person name="Nadendla S."/>
            <person name="Giglio M.G."/>
            <person name="Touchman J.W."/>
            <person name="Blankenship R.E."/>
            <person name="Madigan M.T."/>
            <person name="Sattley W.M."/>
        </authorList>
    </citation>
    <scope>NUCLEOTIDE SEQUENCE [LARGE SCALE GENOMIC DNA]</scope>
    <source>
        <strain evidence="5">HH</strain>
    </source>
</reference>
<dbReference type="GO" id="GO:0003677">
    <property type="term" value="F:DNA binding"/>
    <property type="evidence" value="ECO:0007669"/>
    <property type="project" value="InterPro"/>
</dbReference>
<keyword evidence="5" id="KW-1185">Reference proteome</keyword>
<feature type="domain" description="Resolvase/invertase-type recombinase catalytic" evidence="2">
    <location>
        <begin position="33"/>
        <end position="183"/>
    </location>
</feature>
<dbReference type="KEGG" id="hcv:FTV88_1213"/>
<dbReference type="InterPro" id="IPR006119">
    <property type="entry name" value="Resolv_N"/>
</dbReference>
<dbReference type="Gene3D" id="3.90.1750.20">
    <property type="entry name" value="Putative Large Serine Recombinase, Chain B, Domain 2"/>
    <property type="match status" value="1"/>
</dbReference>
<evidence type="ECO:0000259" key="2">
    <source>
        <dbReference type="PROSITE" id="PS51736"/>
    </source>
</evidence>
<dbReference type="EMBL" id="CP045875">
    <property type="protein sequence ID" value="QGG47360.1"/>
    <property type="molecule type" value="Genomic_DNA"/>
</dbReference>
<dbReference type="RefSeq" id="WP_153724756.1">
    <property type="nucleotide sequence ID" value="NZ_CP045875.1"/>
</dbReference>
<dbReference type="CDD" id="cd00338">
    <property type="entry name" value="Ser_Recombinase"/>
    <property type="match status" value="1"/>
</dbReference>
<dbReference type="SMART" id="SM00857">
    <property type="entry name" value="Resolvase"/>
    <property type="match status" value="1"/>
</dbReference>
<evidence type="ECO:0000313" key="4">
    <source>
        <dbReference type="EMBL" id="QGG47360.1"/>
    </source>
</evidence>
<dbReference type="PROSITE" id="PS51736">
    <property type="entry name" value="RECOMBINASES_3"/>
    <property type="match status" value="1"/>
</dbReference>
<name>A0A5Q2N539_9FIRM</name>
<dbReference type="Pfam" id="PF07508">
    <property type="entry name" value="Recombinase"/>
    <property type="match status" value="1"/>
</dbReference>
<accession>A0A5Q2N539</accession>
<gene>
    <name evidence="4" type="ORF">FTV88_1213</name>
</gene>
<dbReference type="InterPro" id="IPR050639">
    <property type="entry name" value="SSR_resolvase"/>
</dbReference>
<dbReference type="AlphaFoldDB" id="A0A5Q2N539"/>
<dbReference type="PANTHER" id="PTHR30461:SF23">
    <property type="entry name" value="DNA RECOMBINASE-RELATED"/>
    <property type="match status" value="1"/>
</dbReference>
<dbReference type="Pfam" id="PF00239">
    <property type="entry name" value="Resolvase"/>
    <property type="match status" value="1"/>
</dbReference>
<feature type="coiled-coil region" evidence="1">
    <location>
        <begin position="401"/>
        <end position="452"/>
    </location>
</feature>
<evidence type="ECO:0000256" key="1">
    <source>
        <dbReference type="SAM" id="Coils"/>
    </source>
</evidence>
<evidence type="ECO:0000259" key="3">
    <source>
        <dbReference type="PROSITE" id="PS51737"/>
    </source>
</evidence>
<dbReference type="GO" id="GO:0000150">
    <property type="term" value="F:DNA strand exchange activity"/>
    <property type="evidence" value="ECO:0007669"/>
    <property type="project" value="InterPro"/>
</dbReference>
<feature type="domain" description="Recombinase" evidence="3">
    <location>
        <begin position="192"/>
        <end position="318"/>
    </location>
</feature>
<dbReference type="Proteomes" id="UP000366051">
    <property type="component" value="Chromosome"/>
</dbReference>
<protein>
    <submittedName>
        <fullName evidence="4">Recombinase family protein</fullName>
    </submittedName>
</protein>
<dbReference type="SUPFAM" id="SSF53041">
    <property type="entry name" value="Resolvase-like"/>
    <property type="match status" value="1"/>
</dbReference>
<evidence type="ECO:0000313" key="5">
    <source>
        <dbReference type="Proteomes" id="UP000366051"/>
    </source>
</evidence>
<proteinExistence type="predicted"/>
<dbReference type="PROSITE" id="PS51737">
    <property type="entry name" value="RECOMBINASE_DNA_BIND"/>
    <property type="match status" value="1"/>
</dbReference>
<dbReference type="Pfam" id="PF13408">
    <property type="entry name" value="Zn_ribbon_recom"/>
    <property type="match status" value="1"/>
</dbReference>
<keyword evidence="1" id="KW-0175">Coiled coil</keyword>
<sequence length="546" mass="63149">MTTQGKNSARVKVIPAKVRAIRQDETSQQQKKRIAVYVRVSTESDMQASSYKLQVAHYTDYVQKNPAWTLVKVYADEGISGTSTKNRSQFLQMIQDCKDGLIDYVITKSISRFARNTLDCLHFIRTLKNLSPPVGVYFEKENLDTLDSKSELFLTILSSMAQEESRSVSENTKWAVQKRFQQGKAHCPTTYFLGYDTDEQGNIVINEEQAAVVRRIFREYLEGKGATIIAKGLMQDGILTARGNATWTGNAILKILKQEKYYGAVLCQKSVTIDFLNHKRVPNRDILPQYYIKDHHPAIISEEEFQAVQQEIKRRYNMRKDPDGKYRMNYSGKAPFSNKLFCGHCGRPVVRRRLTSQTNGEKYLFSAWQCRVPVGRDPDFKGCNGRYVWEIDLEDCFTELLREMRNNRDEVMAEAEQAIADKRLSEKEQARFEELEKQLEAVTNRISDLASREMGSADALYDATLRHLIFEQEILKQEYDALKDKKEGSLYFQKHLEVLLEYLDQLPKRFSDEIFIKTVERGILDRDKKVTFEFKCGIARKKPVGR</sequence>
<dbReference type="InterPro" id="IPR025827">
    <property type="entry name" value="Zn_ribbon_recom_dom"/>
</dbReference>
<dbReference type="InterPro" id="IPR036162">
    <property type="entry name" value="Resolvase-like_N_sf"/>
</dbReference>
<dbReference type="InterPro" id="IPR011109">
    <property type="entry name" value="DNA_bind_recombinase_dom"/>
</dbReference>
<dbReference type="InterPro" id="IPR038109">
    <property type="entry name" value="DNA_bind_recomb_sf"/>
</dbReference>